<gene>
    <name evidence="1" type="ORF">LCGC14_1673580</name>
</gene>
<protein>
    <submittedName>
        <fullName evidence="1">Uncharacterized protein</fullName>
    </submittedName>
</protein>
<sequence>MPTLYLEICDYANGTEPKDMESATRDAGCGKGTNAGVDWVDGQIGGDFTPLGTVQGSAFQAARVSPGFIGGTGDVALGDARFSFKITRGSSSTSGNEAETHGFGGRYFGGINLAGILNGVFCQLRSTSSTQVTLSVREISNRVQQALYDEELFAWAQDETKWLGFDIVGTNAELWVSDTNDFLNDRTILGDIDLVVLTAPSAGEGSVLIEAIRALNETGVSLLDDFKVEDIVTGTPLPLGRLDGLLAKVESTPGTFESMSTSTDGVRLAERAWSRIAYDGLFDHLRLGAASGSAIPVNPDAPPCPLLVRVEIVVELRGLGSAYSSSARQETDALLRACGLSATVDNTGGAEKITYVSIDGPSHETVSLELYAGGLKFEITGCRGNFLWPIRAGRIGRGIFNMQGIMNDDPVVSGLPSITYDSTAPLAATSMSMSIGGWSANALVPDSGSFDFGSRVAAVPSGNAETGVAEVAISSRRPSFALRGQSDVGNYEPFAILAAGTTAALNAQLGSTRLNRLTVTESAAQIKPNGIRQVELDGFMGFNLRYHCPNPSLVFD</sequence>
<comment type="caution">
    <text evidence="1">The sequence shown here is derived from an EMBL/GenBank/DDBJ whole genome shotgun (WGS) entry which is preliminary data.</text>
</comment>
<proteinExistence type="predicted"/>
<evidence type="ECO:0000313" key="1">
    <source>
        <dbReference type="EMBL" id="KKM17656.1"/>
    </source>
</evidence>
<name>A0A0F9HQM0_9ZZZZ</name>
<dbReference type="AlphaFoldDB" id="A0A0F9HQM0"/>
<dbReference type="EMBL" id="LAZR01014402">
    <property type="protein sequence ID" value="KKM17656.1"/>
    <property type="molecule type" value="Genomic_DNA"/>
</dbReference>
<accession>A0A0F9HQM0</accession>
<reference evidence="1" key="1">
    <citation type="journal article" date="2015" name="Nature">
        <title>Complex archaea that bridge the gap between prokaryotes and eukaryotes.</title>
        <authorList>
            <person name="Spang A."/>
            <person name="Saw J.H."/>
            <person name="Jorgensen S.L."/>
            <person name="Zaremba-Niedzwiedzka K."/>
            <person name="Martijn J."/>
            <person name="Lind A.E."/>
            <person name="van Eijk R."/>
            <person name="Schleper C."/>
            <person name="Guy L."/>
            <person name="Ettema T.J."/>
        </authorList>
    </citation>
    <scope>NUCLEOTIDE SEQUENCE</scope>
</reference>
<organism evidence="1">
    <name type="scientific">marine sediment metagenome</name>
    <dbReference type="NCBI Taxonomy" id="412755"/>
    <lineage>
        <taxon>unclassified sequences</taxon>
        <taxon>metagenomes</taxon>
        <taxon>ecological metagenomes</taxon>
    </lineage>
</organism>